<accession>A0A1Y1UR89</accession>
<dbReference type="GeneID" id="33556070"/>
<keyword evidence="7" id="KW-1185">Reference proteome</keyword>
<organism evidence="6 7">
    <name type="scientific">Kockovaella imperatae</name>
    <dbReference type="NCBI Taxonomy" id="4999"/>
    <lineage>
        <taxon>Eukaryota</taxon>
        <taxon>Fungi</taxon>
        <taxon>Dikarya</taxon>
        <taxon>Basidiomycota</taxon>
        <taxon>Agaricomycotina</taxon>
        <taxon>Tremellomycetes</taxon>
        <taxon>Tremellales</taxon>
        <taxon>Cuniculitremaceae</taxon>
        <taxon>Kockovaella</taxon>
    </lineage>
</organism>
<dbReference type="PROSITE" id="PS50102">
    <property type="entry name" value="RRM"/>
    <property type="match status" value="1"/>
</dbReference>
<proteinExistence type="predicted"/>
<dbReference type="InterPro" id="IPR035979">
    <property type="entry name" value="RBD_domain_sf"/>
</dbReference>
<dbReference type="Pfam" id="PF00076">
    <property type="entry name" value="RRM_1"/>
    <property type="match status" value="1"/>
</dbReference>
<dbReference type="InterPro" id="IPR003954">
    <property type="entry name" value="RRM_euk-type"/>
</dbReference>
<feature type="compositionally biased region" description="Low complexity" evidence="4">
    <location>
        <begin position="1"/>
        <end position="14"/>
    </location>
</feature>
<dbReference type="RefSeq" id="XP_021874262.1">
    <property type="nucleotide sequence ID" value="XM_022014262.1"/>
</dbReference>
<feature type="region of interest" description="Disordered" evidence="4">
    <location>
        <begin position="1"/>
        <end position="33"/>
    </location>
</feature>
<keyword evidence="3" id="KW-0694">RNA-binding</keyword>
<dbReference type="GO" id="GO:0003723">
    <property type="term" value="F:RNA binding"/>
    <property type="evidence" value="ECO:0007669"/>
    <property type="project" value="UniProtKB-UniRule"/>
</dbReference>
<dbReference type="SUPFAM" id="SSF54928">
    <property type="entry name" value="RNA-binding domain, RBD"/>
    <property type="match status" value="1"/>
</dbReference>
<feature type="compositionally biased region" description="Polar residues" evidence="4">
    <location>
        <begin position="280"/>
        <end position="296"/>
    </location>
</feature>
<evidence type="ECO:0000256" key="3">
    <source>
        <dbReference type="PROSITE-ProRule" id="PRU00176"/>
    </source>
</evidence>
<dbReference type="InterPro" id="IPR012677">
    <property type="entry name" value="Nucleotide-bd_a/b_plait_sf"/>
</dbReference>
<dbReference type="SMART" id="SM00361">
    <property type="entry name" value="RRM_1"/>
    <property type="match status" value="1"/>
</dbReference>
<sequence>MESPGSQASSSLSSGNVLTASHPSTSASGGKPDRLFVGNLSPTVDEYTLIQVFSKYGKITKLDFMFHKSGVLKGKPRGYAFLEFSNKDDALRAMVKLHDRLLRGRKLVVTYANSAPINDLPLITKGRRPTDAPKTTTLSLLKSNRRPQNAAAQIAAMEAKLATMAKTKPADEDYVPGFNQYPLGHAIAGSASPHSGTEIMEEDAIGEVAGMLAADDLQRELEAELNTQPPCSGSTDDPRSSQSPRSPAHDQRSTQSPAPPATQPAMPKLVPGAGLPSRPPTISNATASASNVNRSQARSEEIKRGLAGLPKKPVF</sequence>
<protein>
    <recommendedName>
        <fullName evidence="1">Probable RNA-binding protein 18</fullName>
    </recommendedName>
    <alternativeName>
        <fullName evidence="2">RNA-binding motif protein 18</fullName>
    </alternativeName>
</protein>
<comment type="caution">
    <text evidence="6">The sequence shown here is derived from an EMBL/GenBank/DDBJ whole genome shotgun (WGS) entry which is preliminary data.</text>
</comment>
<dbReference type="SMART" id="SM00360">
    <property type="entry name" value="RRM"/>
    <property type="match status" value="1"/>
</dbReference>
<dbReference type="AlphaFoldDB" id="A0A1Y1UR89"/>
<feature type="domain" description="RRM" evidence="5">
    <location>
        <begin position="33"/>
        <end position="114"/>
    </location>
</feature>
<dbReference type="EMBL" id="NBSH01000001">
    <property type="protein sequence ID" value="ORX40583.1"/>
    <property type="molecule type" value="Genomic_DNA"/>
</dbReference>
<dbReference type="Gene3D" id="3.30.70.330">
    <property type="match status" value="1"/>
</dbReference>
<dbReference type="CDD" id="cd12355">
    <property type="entry name" value="RRM_RBM18"/>
    <property type="match status" value="1"/>
</dbReference>
<feature type="compositionally biased region" description="Polar residues" evidence="4">
    <location>
        <begin position="15"/>
        <end position="28"/>
    </location>
</feature>
<dbReference type="STRING" id="4999.A0A1Y1UR89"/>
<dbReference type="OrthoDB" id="6730379at2759"/>
<feature type="region of interest" description="Disordered" evidence="4">
    <location>
        <begin position="225"/>
        <end position="315"/>
    </location>
</feature>
<evidence type="ECO:0000256" key="1">
    <source>
        <dbReference type="ARBA" id="ARBA00021141"/>
    </source>
</evidence>
<dbReference type="PANTHER" id="PTHR48034">
    <property type="entry name" value="TRANSFORMER-2 SEX-DETERMINING PROTEIN-RELATED"/>
    <property type="match status" value="1"/>
</dbReference>
<evidence type="ECO:0000313" key="6">
    <source>
        <dbReference type="EMBL" id="ORX40583.1"/>
    </source>
</evidence>
<evidence type="ECO:0000256" key="2">
    <source>
        <dbReference type="ARBA" id="ARBA00030780"/>
    </source>
</evidence>
<dbReference type="Proteomes" id="UP000193218">
    <property type="component" value="Unassembled WGS sequence"/>
</dbReference>
<evidence type="ECO:0000259" key="5">
    <source>
        <dbReference type="PROSITE" id="PS50102"/>
    </source>
</evidence>
<name>A0A1Y1UR89_9TREE</name>
<dbReference type="InParanoid" id="A0A1Y1UR89"/>
<dbReference type="InterPro" id="IPR000504">
    <property type="entry name" value="RRM_dom"/>
</dbReference>
<dbReference type="InterPro" id="IPR050441">
    <property type="entry name" value="RBM"/>
</dbReference>
<reference evidence="6 7" key="1">
    <citation type="submission" date="2017-03" db="EMBL/GenBank/DDBJ databases">
        <title>Widespread Adenine N6-methylation of Active Genes in Fungi.</title>
        <authorList>
            <consortium name="DOE Joint Genome Institute"/>
            <person name="Mondo S.J."/>
            <person name="Dannebaum R.O."/>
            <person name="Kuo R.C."/>
            <person name="Louie K.B."/>
            <person name="Bewick A.J."/>
            <person name="Labutti K."/>
            <person name="Haridas S."/>
            <person name="Kuo A."/>
            <person name="Salamov A."/>
            <person name="Ahrendt S.R."/>
            <person name="Lau R."/>
            <person name="Bowen B.P."/>
            <person name="Lipzen A."/>
            <person name="Sullivan W."/>
            <person name="Andreopoulos W.B."/>
            <person name="Clum A."/>
            <person name="Lindquist E."/>
            <person name="Daum C."/>
            <person name="Northen T.R."/>
            <person name="Ramamoorthy G."/>
            <person name="Schmitz R.J."/>
            <person name="Gryganskyi A."/>
            <person name="Culley D."/>
            <person name="Magnuson J."/>
            <person name="James T.Y."/>
            <person name="O'Malley M.A."/>
            <person name="Stajich J.E."/>
            <person name="Spatafora J.W."/>
            <person name="Visel A."/>
            <person name="Grigoriev I.V."/>
        </authorList>
    </citation>
    <scope>NUCLEOTIDE SEQUENCE [LARGE SCALE GENOMIC DNA]</scope>
    <source>
        <strain evidence="6 7">NRRL Y-17943</strain>
    </source>
</reference>
<evidence type="ECO:0000313" key="7">
    <source>
        <dbReference type="Proteomes" id="UP000193218"/>
    </source>
</evidence>
<gene>
    <name evidence="6" type="ORF">BD324DRAFT_611401</name>
</gene>
<dbReference type="InterPro" id="IPR039157">
    <property type="entry name" value="RBM18_RRM"/>
</dbReference>
<evidence type="ECO:0000256" key="4">
    <source>
        <dbReference type="SAM" id="MobiDB-lite"/>
    </source>
</evidence>